<dbReference type="InterPro" id="IPR046208">
    <property type="entry name" value="DUF6241"/>
</dbReference>
<dbReference type="EMBL" id="JBEPLW010000014">
    <property type="protein sequence ID" value="MET3575992.1"/>
    <property type="molecule type" value="Genomic_DNA"/>
</dbReference>
<organism evidence="2 3">
    <name type="scientific">Bhargavaea ullalensis</name>
    <dbReference type="NCBI Taxonomy" id="1265685"/>
    <lineage>
        <taxon>Bacteria</taxon>
        <taxon>Bacillati</taxon>
        <taxon>Bacillota</taxon>
        <taxon>Bacilli</taxon>
        <taxon>Bacillales</taxon>
        <taxon>Caryophanaceae</taxon>
        <taxon>Bhargavaea</taxon>
    </lineage>
</organism>
<comment type="caution">
    <text evidence="2">The sequence shown here is derived from an EMBL/GenBank/DDBJ whole genome shotgun (WGS) entry which is preliminary data.</text>
</comment>
<protein>
    <recommendedName>
        <fullName evidence="4">Host cell surface-exposed lipoprotein</fullName>
    </recommendedName>
</protein>
<keyword evidence="1" id="KW-0812">Transmembrane</keyword>
<evidence type="ECO:0000256" key="1">
    <source>
        <dbReference type="SAM" id="Phobius"/>
    </source>
</evidence>
<gene>
    <name evidence="2" type="ORF">ABID49_001899</name>
</gene>
<evidence type="ECO:0000313" key="3">
    <source>
        <dbReference type="Proteomes" id="UP001549099"/>
    </source>
</evidence>
<evidence type="ECO:0000313" key="2">
    <source>
        <dbReference type="EMBL" id="MET3575992.1"/>
    </source>
</evidence>
<keyword evidence="1" id="KW-1133">Transmembrane helix</keyword>
<name>A0ABV2GD94_9BACL</name>
<dbReference type="Pfam" id="PF19754">
    <property type="entry name" value="DUF6241"/>
    <property type="match status" value="1"/>
</dbReference>
<sequence length="175" mass="19809">MQKMRKRWLIGFPVLLIAAFVGGYFYFLSSDGNGPEEASDLPVPAGDKDPPLYSRPPSEDRLMQDIHQMTHQKVAAKQKWGALQITQNRIDEMIGTVSSGDYEHGDLYLDILGKWKDGDFTNSVKAHNAIWKLQRGTVGKAKRLSTTDEELKYIRDQFDDKYADVYRGVQDKPGG</sequence>
<keyword evidence="1" id="KW-0472">Membrane</keyword>
<evidence type="ECO:0008006" key="4">
    <source>
        <dbReference type="Google" id="ProtNLM"/>
    </source>
</evidence>
<dbReference type="Proteomes" id="UP001549099">
    <property type="component" value="Unassembled WGS sequence"/>
</dbReference>
<proteinExistence type="predicted"/>
<accession>A0ABV2GD94</accession>
<reference evidence="2 3" key="1">
    <citation type="submission" date="2024-06" db="EMBL/GenBank/DDBJ databases">
        <title>Genomic Encyclopedia of Type Strains, Phase IV (KMG-IV): sequencing the most valuable type-strain genomes for metagenomic binning, comparative biology and taxonomic classification.</title>
        <authorList>
            <person name="Goeker M."/>
        </authorList>
    </citation>
    <scope>NUCLEOTIDE SEQUENCE [LARGE SCALE GENOMIC DNA]</scope>
    <source>
        <strain evidence="2 3">DSM 26128</strain>
    </source>
</reference>
<keyword evidence="3" id="KW-1185">Reference proteome</keyword>
<feature type="transmembrane region" description="Helical" evidence="1">
    <location>
        <begin position="7"/>
        <end position="27"/>
    </location>
</feature>